<reference evidence="1" key="3">
    <citation type="submission" date="2020-02" db="EMBL/GenBank/DDBJ databases">
        <authorList>
            <person name="Matsumoto Y."/>
            <person name="Motooka D."/>
            <person name="Nakamura S."/>
        </authorList>
    </citation>
    <scope>NUCLEOTIDE SEQUENCE</scope>
    <source>
        <strain evidence="1">JCM 12405</strain>
    </source>
</reference>
<sequence length="65" mass="6980">MSVSEFVPSEAAMAAAFDYAGLTVPPERLTANYQIYSSTLALIRRASVEGLGETVPAVGFNARWQ</sequence>
<name>A0A1X1THK8_9MYCO</name>
<evidence type="ECO:0000313" key="2">
    <source>
        <dbReference type="EMBL" id="ORV44052.1"/>
    </source>
</evidence>
<dbReference type="OrthoDB" id="9787486at2"/>
<dbReference type="AlphaFoldDB" id="A0A1X1THK8"/>
<accession>A0A1X1THK8</accession>
<dbReference type="KEGG" id="mdr:MDOR_18060"/>
<reference evidence="1 4" key="2">
    <citation type="journal article" date="2019" name="Emerg. Microbes Infect.">
        <title>Comprehensive subspecies identification of 175 nontuberculous mycobacteria species based on 7547 genomic profiles.</title>
        <authorList>
            <person name="Matsumoto Y."/>
            <person name="Kinjo T."/>
            <person name="Motooka D."/>
            <person name="Nabeya D."/>
            <person name="Jung N."/>
            <person name="Uechi K."/>
            <person name="Horii T."/>
            <person name="Iida T."/>
            <person name="Fujita J."/>
            <person name="Nakamura S."/>
        </authorList>
    </citation>
    <scope>NUCLEOTIDE SEQUENCE [LARGE SCALE GENOMIC DNA]</scope>
    <source>
        <strain evidence="1 4">JCM 12405</strain>
    </source>
</reference>
<dbReference type="Proteomes" id="UP000467201">
    <property type="component" value="Chromosome"/>
</dbReference>
<dbReference type="EMBL" id="LQOS01000016">
    <property type="protein sequence ID" value="ORV44052.1"/>
    <property type="molecule type" value="Genomic_DNA"/>
</dbReference>
<dbReference type="STRING" id="126673.AWC01_05065"/>
<dbReference type="EMBL" id="AP022605">
    <property type="protein sequence ID" value="BBZ07637.1"/>
    <property type="molecule type" value="Genomic_DNA"/>
</dbReference>
<protein>
    <submittedName>
        <fullName evidence="2">Uncharacterized protein</fullName>
    </submittedName>
</protein>
<dbReference type="Proteomes" id="UP000193564">
    <property type="component" value="Unassembled WGS sequence"/>
</dbReference>
<keyword evidence="3" id="KW-1185">Reference proteome</keyword>
<reference evidence="2 3" key="1">
    <citation type="submission" date="2016-01" db="EMBL/GenBank/DDBJ databases">
        <title>The new phylogeny of the genus Mycobacterium.</title>
        <authorList>
            <person name="Tarcisio F."/>
            <person name="Conor M."/>
            <person name="Antonella G."/>
            <person name="Elisabetta G."/>
            <person name="Giulia F.S."/>
            <person name="Sara T."/>
            <person name="Anna F."/>
            <person name="Clotilde B."/>
            <person name="Roberto B."/>
            <person name="Veronica D.S."/>
            <person name="Fabio R."/>
            <person name="Monica P."/>
            <person name="Olivier J."/>
            <person name="Enrico T."/>
            <person name="Nicola S."/>
        </authorList>
    </citation>
    <scope>NUCLEOTIDE SEQUENCE [LARGE SCALE GENOMIC DNA]</scope>
    <source>
        <strain evidence="2 3">DSM 44339</strain>
    </source>
</reference>
<evidence type="ECO:0000313" key="3">
    <source>
        <dbReference type="Proteomes" id="UP000193564"/>
    </source>
</evidence>
<evidence type="ECO:0000313" key="4">
    <source>
        <dbReference type="Proteomes" id="UP000467201"/>
    </source>
</evidence>
<organism evidence="2 3">
    <name type="scientific">Mycolicibacterium doricum</name>
    <dbReference type="NCBI Taxonomy" id="126673"/>
    <lineage>
        <taxon>Bacteria</taxon>
        <taxon>Bacillati</taxon>
        <taxon>Actinomycetota</taxon>
        <taxon>Actinomycetes</taxon>
        <taxon>Mycobacteriales</taxon>
        <taxon>Mycobacteriaceae</taxon>
        <taxon>Mycolicibacterium</taxon>
    </lineage>
</organism>
<gene>
    <name evidence="2" type="ORF">AWC01_05065</name>
    <name evidence="1" type="ORF">MDOR_18060</name>
</gene>
<proteinExistence type="predicted"/>
<evidence type="ECO:0000313" key="1">
    <source>
        <dbReference type="EMBL" id="BBZ07637.1"/>
    </source>
</evidence>
<dbReference type="RefSeq" id="WP_085188822.1">
    <property type="nucleotide sequence ID" value="NZ_AP022605.1"/>
</dbReference>